<dbReference type="InterPro" id="IPR005467">
    <property type="entry name" value="His_kinase_dom"/>
</dbReference>
<dbReference type="Gene3D" id="3.30.450.20">
    <property type="entry name" value="PAS domain"/>
    <property type="match status" value="3"/>
</dbReference>
<dbReference type="InterPro" id="IPR050736">
    <property type="entry name" value="Sensor_HK_Regulatory"/>
</dbReference>
<dbReference type="PRINTS" id="PR00344">
    <property type="entry name" value="BCTRLSENSOR"/>
</dbReference>
<dbReference type="InterPro" id="IPR036097">
    <property type="entry name" value="HisK_dim/P_sf"/>
</dbReference>
<evidence type="ECO:0000256" key="1">
    <source>
        <dbReference type="ARBA" id="ARBA00000085"/>
    </source>
</evidence>
<evidence type="ECO:0000256" key="3">
    <source>
        <dbReference type="ARBA" id="ARBA00022553"/>
    </source>
</evidence>
<dbReference type="CDD" id="cd00082">
    <property type="entry name" value="HisKA"/>
    <property type="match status" value="1"/>
</dbReference>
<dbReference type="CDD" id="cd00130">
    <property type="entry name" value="PAS"/>
    <property type="match status" value="2"/>
</dbReference>
<dbReference type="RefSeq" id="WP_116977861.1">
    <property type="nucleotide sequence ID" value="NZ_QPMM01000012.1"/>
</dbReference>
<dbReference type="GO" id="GO:0000155">
    <property type="term" value="F:phosphorelay sensor kinase activity"/>
    <property type="evidence" value="ECO:0007669"/>
    <property type="project" value="InterPro"/>
</dbReference>
<name>A0A3E1Y4R7_9BACT</name>
<evidence type="ECO:0000259" key="8">
    <source>
        <dbReference type="PROSITE" id="PS50112"/>
    </source>
</evidence>
<dbReference type="Pfam" id="PF13426">
    <property type="entry name" value="PAS_9"/>
    <property type="match status" value="2"/>
</dbReference>
<feature type="domain" description="Histidine kinase" evidence="7">
    <location>
        <begin position="288"/>
        <end position="503"/>
    </location>
</feature>
<dbReference type="EMBL" id="QPMM01000012">
    <property type="protein sequence ID" value="RFS19674.1"/>
    <property type="molecule type" value="Genomic_DNA"/>
</dbReference>
<keyword evidence="4" id="KW-0808">Transferase</keyword>
<dbReference type="InterPro" id="IPR035965">
    <property type="entry name" value="PAS-like_dom_sf"/>
</dbReference>
<dbReference type="InterPro" id="IPR000014">
    <property type="entry name" value="PAS"/>
</dbReference>
<dbReference type="SUPFAM" id="SSF55874">
    <property type="entry name" value="ATPase domain of HSP90 chaperone/DNA topoisomerase II/histidine kinase"/>
    <property type="match status" value="1"/>
</dbReference>
<dbReference type="InterPro" id="IPR001610">
    <property type="entry name" value="PAC"/>
</dbReference>
<feature type="domain" description="PAC" evidence="9">
    <location>
        <begin position="219"/>
        <end position="270"/>
    </location>
</feature>
<dbReference type="Gene3D" id="1.10.287.130">
    <property type="match status" value="1"/>
</dbReference>
<proteinExistence type="predicted"/>
<dbReference type="Gene3D" id="3.30.565.10">
    <property type="entry name" value="Histidine kinase-like ATPase, C-terminal domain"/>
    <property type="match status" value="1"/>
</dbReference>
<evidence type="ECO:0000256" key="2">
    <source>
        <dbReference type="ARBA" id="ARBA00012438"/>
    </source>
</evidence>
<dbReference type="SUPFAM" id="SSF47384">
    <property type="entry name" value="Homodimeric domain of signal transducing histidine kinase"/>
    <property type="match status" value="1"/>
</dbReference>
<dbReference type="SMART" id="SM00091">
    <property type="entry name" value="PAS"/>
    <property type="match status" value="2"/>
</dbReference>
<dbReference type="InterPro" id="IPR004358">
    <property type="entry name" value="Sig_transdc_His_kin-like_C"/>
</dbReference>
<keyword evidence="6" id="KW-0902">Two-component regulatory system</keyword>
<keyword evidence="3" id="KW-0597">Phosphoprotein</keyword>
<dbReference type="OrthoDB" id="9808408at2"/>
<dbReference type="InterPro" id="IPR003661">
    <property type="entry name" value="HisK_dim/P_dom"/>
</dbReference>
<dbReference type="PANTHER" id="PTHR43711">
    <property type="entry name" value="TWO-COMPONENT HISTIDINE KINASE"/>
    <property type="match status" value="1"/>
</dbReference>
<dbReference type="CDD" id="cd00075">
    <property type="entry name" value="HATPase"/>
    <property type="match status" value="1"/>
</dbReference>
<dbReference type="PROSITE" id="PS50109">
    <property type="entry name" value="HIS_KIN"/>
    <property type="match status" value="1"/>
</dbReference>
<comment type="catalytic activity">
    <reaction evidence="1">
        <text>ATP + protein L-histidine = ADP + protein N-phospho-L-histidine.</text>
        <dbReference type="EC" id="2.7.13.3"/>
    </reaction>
</comment>
<keyword evidence="11" id="KW-1185">Reference proteome</keyword>
<comment type="caution">
    <text evidence="10">The sequence shown here is derived from an EMBL/GenBank/DDBJ whole genome shotgun (WGS) entry which is preliminary data.</text>
</comment>
<feature type="domain" description="PAS" evidence="8">
    <location>
        <begin position="15"/>
        <end position="52"/>
    </location>
</feature>
<dbReference type="InterPro" id="IPR003594">
    <property type="entry name" value="HATPase_dom"/>
</dbReference>
<sequence>MSNATKQHYLGFDVLFNMATIGIIVADIDDNILMVNPHLLGQSGYQEQEVVGSTINSLMVCQGNEKAILRKDGTQFPVEITIGEHITPDGPIKIIHITDISDRKATEFTLRELEKQKAEIVLKEGSLQRMNSVFTNLWSNAGAMIIVTNEDGYIKWFNPAAERILGYKASEVVDICTPMILHDKEEIALRAEEFSKQLNQEIPVGLETLLIKARLNLRNEYEWLYVKKDGSTLPVSLAVSALRNGSEISGYMGIAIDLTRIKQAESELRVALEKERDLNELKSRFVSLASHEFRTPLSAILSSIYLVSKYEAIEDVNKRTKHIQRIISSVNSLTDILNDFLSVGKIEEGKIQVHISNFDPGKHISNVLHEMDGLKKPQQQIYYAHHGPASATLDPTLLKHIVMNLVSNAIKFSPEGAVISVRSASTDNSFQLSVKDKGIGISATDKQHLFERFFRSEQVANIQGTGLGLHIVAKYTELLNGTITCKSALDLGTEFLITVPFPKN</sequence>
<accession>A0A3E1Y4R7</accession>
<organism evidence="10 11">
    <name type="scientific">Chitinophaga silvatica</name>
    <dbReference type="NCBI Taxonomy" id="2282649"/>
    <lineage>
        <taxon>Bacteria</taxon>
        <taxon>Pseudomonadati</taxon>
        <taxon>Bacteroidota</taxon>
        <taxon>Chitinophagia</taxon>
        <taxon>Chitinophagales</taxon>
        <taxon>Chitinophagaceae</taxon>
        <taxon>Chitinophaga</taxon>
    </lineage>
</organism>
<evidence type="ECO:0000313" key="11">
    <source>
        <dbReference type="Proteomes" id="UP000260644"/>
    </source>
</evidence>
<dbReference type="PROSITE" id="PS50112">
    <property type="entry name" value="PAS"/>
    <property type="match status" value="2"/>
</dbReference>
<dbReference type="Pfam" id="PF00512">
    <property type="entry name" value="HisKA"/>
    <property type="match status" value="1"/>
</dbReference>
<dbReference type="NCBIfam" id="TIGR00229">
    <property type="entry name" value="sensory_box"/>
    <property type="match status" value="2"/>
</dbReference>
<gene>
    <name evidence="10" type="ORF">DVR12_21455</name>
</gene>
<evidence type="ECO:0000256" key="5">
    <source>
        <dbReference type="ARBA" id="ARBA00022777"/>
    </source>
</evidence>
<reference evidence="10 11" key="1">
    <citation type="submission" date="2018-07" db="EMBL/GenBank/DDBJ databases">
        <title>Chitinophaga K2CV101002-2 sp. nov., isolated from a monsoon evergreen broad-leaved forest soil.</title>
        <authorList>
            <person name="Lv Y."/>
        </authorList>
    </citation>
    <scope>NUCLEOTIDE SEQUENCE [LARGE SCALE GENOMIC DNA]</scope>
    <source>
        <strain evidence="10 11">GDMCC 1.1288</strain>
    </source>
</reference>
<dbReference type="EC" id="2.7.13.3" evidence="2"/>
<dbReference type="SUPFAM" id="SSF55785">
    <property type="entry name" value="PYP-like sensor domain (PAS domain)"/>
    <property type="match status" value="2"/>
</dbReference>
<dbReference type="PANTHER" id="PTHR43711:SF26">
    <property type="entry name" value="SENSOR HISTIDINE KINASE RCSC"/>
    <property type="match status" value="1"/>
</dbReference>
<evidence type="ECO:0000256" key="6">
    <source>
        <dbReference type="ARBA" id="ARBA00023012"/>
    </source>
</evidence>
<dbReference type="InterPro" id="IPR036890">
    <property type="entry name" value="HATPase_C_sf"/>
</dbReference>
<dbReference type="Proteomes" id="UP000260644">
    <property type="component" value="Unassembled WGS sequence"/>
</dbReference>
<keyword evidence="5 10" id="KW-0418">Kinase</keyword>
<dbReference type="PROSITE" id="PS50113">
    <property type="entry name" value="PAC"/>
    <property type="match status" value="1"/>
</dbReference>
<feature type="domain" description="PAS" evidence="8">
    <location>
        <begin position="130"/>
        <end position="174"/>
    </location>
</feature>
<dbReference type="AlphaFoldDB" id="A0A3E1Y4R7"/>
<dbReference type="SMART" id="SM00388">
    <property type="entry name" value="HisKA"/>
    <property type="match status" value="1"/>
</dbReference>
<evidence type="ECO:0000256" key="4">
    <source>
        <dbReference type="ARBA" id="ARBA00022679"/>
    </source>
</evidence>
<evidence type="ECO:0000259" key="9">
    <source>
        <dbReference type="PROSITE" id="PS50113"/>
    </source>
</evidence>
<dbReference type="SMART" id="SM00086">
    <property type="entry name" value="PAC"/>
    <property type="match status" value="2"/>
</dbReference>
<evidence type="ECO:0000259" key="7">
    <source>
        <dbReference type="PROSITE" id="PS50109"/>
    </source>
</evidence>
<dbReference type="InterPro" id="IPR000700">
    <property type="entry name" value="PAS-assoc_C"/>
</dbReference>
<dbReference type="Pfam" id="PF02518">
    <property type="entry name" value="HATPase_c"/>
    <property type="match status" value="1"/>
</dbReference>
<evidence type="ECO:0000313" key="10">
    <source>
        <dbReference type="EMBL" id="RFS19674.1"/>
    </source>
</evidence>
<dbReference type="SMART" id="SM00387">
    <property type="entry name" value="HATPase_c"/>
    <property type="match status" value="1"/>
</dbReference>
<protein>
    <recommendedName>
        <fullName evidence="2">histidine kinase</fullName>
        <ecNumber evidence="2">2.7.13.3</ecNumber>
    </recommendedName>
</protein>